<keyword evidence="8" id="KW-0408">Iron</keyword>
<comment type="caution">
    <text evidence="21">The sequence shown here is derived from an EMBL/GenBank/DDBJ whole genome shotgun (WGS) entry which is preliminary data.</text>
</comment>
<reference evidence="22" key="1">
    <citation type="submission" date="2018-10" db="EMBL/GenBank/DDBJ databases">
        <title>FDA dAtabase for Regulatory Grade micrObial Sequences (FDA-ARGOS): Supporting development and validation of Infectious Disease Dx tests.</title>
        <authorList>
            <person name="Goldberg B."/>
            <person name="Campos J."/>
            <person name="Tallon L."/>
            <person name="Sadzewicz L."/>
            <person name="Zhao X."/>
            <person name="Vavikolanu K."/>
            <person name="Mehta A."/>
            <person name="Aluvathingal J."/>
            <person name="Nadendla S."/>
            <person name="Geyer C."/>
            <person name="Nandy P."/>
            <person name="Yan Y."/>
            <person name="Sichtig H."/>
        </authorList>
    </citation>
    <scope>NUCLEOTIDE SEQUENCE [LARGE SCALE GENOMIC DNA]</scope>
    <source>
        <strain evidence="22">FDAARGOS_526</strain>
    </source>
</reference>
<evidence type="ECO:0000256" key="8">
    <source>
        <dbReference type="ARBA" id="ARBA00023004"/>
    </source>
</evidence>
<dbReference type="InterPro" id="IPR010105">
    <property type="entry name" value="TonB_sidphr_rcpt"/>
</dbReference>
<evidence type="ECO:0000256" key="9">
    <source>
        <dbReference type="ARBA" id="ARBA00023065"/>
    </source>
</evidence>
<dbReference type="NCBIfam" id="TIGR01783">
    <property type="entry name" value="TonB-siderophor"/>
    <property type="match status" value="1"/>
</dbReference>
<comment type="similarity">
    <text evidence="2 14 17">Belongs to the TonB-dependent receptor family.</text>
</comment>
<evidence type="ECO:0000256" key="13">
    <source>
        <dbReference type="ARBA" id="ARBA00023237"/>
    </source>
</evidence>
<dbReference type="CDD" id="cd01347">
    <property type="entry name" value="ligand_gated_channel"/>
    <property type="match status" value="1"/>
</dbReference>
<dbReference type="InterPro" id="IPR037066">
    <property type="entry name" value="Plug_dom_sf"/>
</dbReference>
<evidence type="ECO:0000313" key="21">
    <source>
        <dbReference type="EMBL" id="RSC15608.1"/>
    </source>
</evidence>
<dbReference type="SUPFAM" id="SSF56935">
    <property type="entry name" value="Porins"/>
    <property type="match status" value="1"/>
</dbReference>
<proteinExistence type="inferred from homology"/>
<evidence type="ECO:0000256" key="3">
    <source>
        <dbReference type="ARBA" id="ARBA00022448"/>
    </source>
</evidence>
<evidence type="ECO:0000256" key="10">
    <source>
        <dbReference type="ARBA" id="ARBA00023077"/>
    </source>
</evidence>
<feature type="domain" description="TonB-dependent receptor-like beta-barrel" evidence="19">
    <location>
        <begin position="291"/>
        <end position="703"/>
    </location>
</feature>
<dbReference type="EMBL" id="RKIT01000002">
    <property type="protein sequence ID" value="RSC15608.1"/>
    <property type="molecule type" value="Genomic_DNA"/>
</dbReference>
<dbReference type="Pfam" id="PF00593">
    <property type="entry name" value="TonB_dep_Rec_b-barrel"/>
    <property type="match status" value="1"/>
</dbReference>
<evidence type="ECO:0000256" key="18">
    <source>
        <dbReference type="SAM" id="SignalP"/>
    </source>
</evidence>
<gene>
    <name evidence="21" type="ORF">EGS84_00960</name>
</gene>
<evidence type="ECO:0000313" key="22">
    <source>
        <dbReference type="Proteomes" id="UP000282299"/>
    </source>
</evidence>
<evidence type="ECO:0000256" key="16">
    <source>
        <dbReference type="PROSITE-ProRule" id="PRU10144"/>
    </source>
</evidence>
<dbReference type="AlphaFoldDB" id="A0AAQ0V6C9"/>
<dbReference type="GO" id="GO:0038023">
    <property type="term" value="F:signaling receptor activity"/>
    <property type="evidence" value="ECO:0007669"/>
    <property type="project" value="InterPro"/>
</dbReference>
<keyword evidence="13 14" id="KW-0998">Cell outer membrane</keyword>
<evidence type="ECO:0000259" key="20">
    <source>
        <dbReference type="Pfam" id="PF07715"/>
    </source>
</evidence>
<feature type="domain" description="TonB-dependent receptor plug" evidence="20">
    <location>
        <begin position="82"/>
        <end position="179"/>
    </location>
</feature>
<keyword evidence="11 14" id="KW-0472">Membrane</keyword>
<dbReference type="Pfam" id="PF07715">
    <property type="entry name" value="Plug"/>
    <property type="match status" value="1"/>
</dbReference>
<evidence type="ECO:0000256" key="2">
    <source>
        <dbReference type="ARBA" id="ARBA00009810"/>
    </source>
</evidence>
<feature type="short sequence motif" description="TonB box" evidence="15">
    <location>
        <begin position="40"/>
        <end position="46"/>
    </location>
</feature>
<name>A0AAQ0V6C9_CITKO</name>
<dbReference type="InterPro" id="IPR010916">
    <property type="entry name" value="TonB_box_CS"/>
</dbReference>
<evidence type="ECO:0000256" key="12">
    <source>
        <dbReference type="ARBA" id="ARBA00023170"/>
    </source>
</evidence>
<dbReference type="PANTHER" id="PTHR32552">
    <property type="entry name" value="FERRICHROME IRON RECEPTOR-RELATED"/>
    <property type="match status" value="1"/>
</dbReference>
<dbReference type="InterPro" id="IPR000531">
    <property type="entry name" value="Beta-barrel_TonB"/>
</dbReference>
<dbReference type="PROSITE" id="PS52016">
    <property type="entry name" value="TONB_DEPENDENT_REC_3"/>
    <property type="match status" value="1"/>
</dbReference>
<feature type="signal peptide" evidence="18">
    <location>
        <begin position="1"/>
        <end position="30"/>
    </location>
</feature>
<dbReference type="PROSITE" id="PS00430">
    <property type="entry name" value="TONB_DEPENDENT_REC_1"/>
    <property type="match status" value="1"/>
</dbReference>
<keyword evidence="12 21" id="KW-0675">Receptor</keyword>
<keyword evidence="5" id="KW-0410">Iron transport</keyword>
<dbReference type="Gene3D" id="2.170.130.10">
    <property type="entry name" value="TonB-dependent receptor, plug domain"/>
    <property type="match status" value="1"/>
</dbReference>
<dbReference type="Gene3D" id="2.40.170.20">
    <property type="entry name" value="TonB-dependent receptor, beta-barrel domain"/>
    <property type="match status" value="1"/>
</dbReference>
<feature type="short sequence motif" description="TonB C-terminal box" evidence="16">
    <location>
        <begin position="719"/>
        <end position="736"/>
    </location>
</feature>
<sequence length="736" mass="80674">MMKSSAKNNYSLQKSLLAFAIGAAAHGVYAAEDTTGKEDTMVVEAKSANSGFKAGGDAQVPAFLEGQVAHGGRLGVLGEQKAMDVPFNVIGYTSKLVEDQQAKTIGEVLKNDAAVQPVQGYGNFSENYRIRGFELAGDDVTWGGLAGVLPRQVVDASLFERVEVFKGASSFVNGAASSGVGGMVNMEPKHADDLPLTRLGVDYTSSTQVGTTLDAGRRFGDNNQFGARVNILHREGETAVDNEKKRTTLAALGLDYRGDKLRSSLDVAAQKKTFHGGTMGINLSGVDFVPDVPNNTDNYSQKWGYSDITNQFGMARAEYDILNNWTVYGGAGAQHAHETGIYTAPKLLNRSGDAVVDVLYTNRIIDAFSSMAGIRGEFDTWSVSHKVNLGYSAVIKRDKTAWRMNWANPGSMTNIYDNHDVPMPQWDLAGGNYHDPLTTSRNRTQGYLLSDTLGFFDDQVLLTVAARNQKVVVRNYSNATGEEDTDSRYTESRWMPTYGIVYKPWDTVSLYANHTEALQPGENITDQESPDYGKSIGILHSKQNEVGVKIDFGTVGGSLALFEIKKPSVIKNETTQEYSTDGEQRNRGVEVNLFGEPVYGLRLNSSATWLQPKLTKTQDGVNQGNDASGTPRFTAVLGAEYDIRQVDGLTATARLNHTGSQYDGAANEKKLDSYTTLNLGVRYRMRVNQEQNEMVWRLGVDNVTNEQYWSGVSDYDGVYVYRGEPRTLKLSVNYDF</sequence>
<dbReference type="PROSITE" id="PS01156">
    <property type="entry name" value="TONB_DEPENDENT_REC_2"/>
    <property type="match status" value="1"/>
</dbReference>
<keyword evidence="7 18" id="KW-0732">Signal</keyword>
<keyword evidence="10 15" id="KW-0798">TonB box</keyword>
<keyword evidence="4 14" id="KW-1134">Transmembrane beta strand</keyword>
<evidence type="ECO:0000256" key="1">
    <source>
        <dbReference type="ARBA" id="ARBA00004571"/>
    </source>
</evidence>
<dbReference type="GO" id="GO:0015891">
    <property type="term" value="P:siderophore transport"/>
    <property type="evidence" value="ECO:0007669"/>
    <property type="project" value="InterPro"/>
</dbReference>
<evidence type="ECO:0000259" key="19">
    <source>
        <dbReference type="Pfam" id="PF00593"/>
    </source>
</evidence>
<evidence type="ECO:0000256" key="17">
    <source>
        <dbReference type="RuleBase" id="RU003357"/>
    </source>
</evidence>
<organism evidence="21 22">
    <name type="scientific">Citrobacter koseri</name>
    <name type="common">Citrobacter diversus</name>
    <dbReference type="NCBI Taxonomy" id="545"/>
    <lineage>
        <taxon>Bacteria</taxon>
        <taxon>Pseudomonadati</taxon>
        <taxon>Pseudomonadota</taxon>
        <taxon>Gammaproteobacteria</taxon>
        <taxon>Enterobacterales</taxon>
        <taxon>Enterobacteriaceae</taxon>
        <taxon>Citrobacter</taxon>
    </lineage>
</organism>
<protein>
    <submittedName>
        <fullName evidence="21">TonB-dependent siderophore receptor</fullName>
    </submittedName>
</protein>
<dbReference type="GO" id="GO:0009279">
    <property type="term" value="C:cell outer membrane"/>
    <property type="evidence" value="ECO:0007669"/>
    <property type="project" value="UniProtKB-SubCell"/>
</dbReference>
<dbReference type="InterPro" id="IPR012910">
    <property type="entry name" value="Plug_dom"/>
</dbReference>
<feature type="chain" id="PRO_5042929734" evidence="18">
    <location>
        <begin position="31"/>
        <end position="736"/>
    </location>
</feature>
<comment type="subcellular location">
    <subcellularLocation>
        <location evidence="1 14">Cell outer membrane</location>
        <topology evidence="1 14">Multi-pass membrane protein</topology>
    </subcellularLocation>
</comment>
<evidence type="ECO:0000256" key="5">
    <source>
        <dbReference type="ARBA" id="ARBA00022496"/>
    </source>
</evidence>
<dbReference type="Proteomes" id="UP000282299">
    <property type="component" value="Unassembled WGS sequence"/>
</dbReference>
<dbReference type="GO" id="GO:0015344">
    <property type="term" value="F:siderophore uptake transmembrane transporter activity"/>
    <property type="evidence" value="ECO:0007669"/>
    <property type="project" value="TreeGrafter"/>
</dbReference>
<dbReference type="InterPro" id="IPR010917">
    <property type="entry name" value="TonB_rcpt_CS"/>
</dbReference>
<evidence type="ECO:0000256" key="14">
    <source>
        <dbReference type="PROSITE-ProRule" id="PRU01360"/>
    </source>
</evidence>
<evidence type="ECO:0000256" key="11">
    <source>
        <dbReference type="ARBA" id="ARBA00023136"/>
    </source>
</evidence>
<keyword evidence="3 14" id="KW-0813">Transport</keyword>
<keyword evidence="9" id="KW-0406">Ion transport</keyword>
<evidence type="ECO:0000256" key="7">
    <source>
        <dbReference type="ARBA" id="ARBA00022729"/>
    </source>
</evidence>
<evidence type="ECO:0000256" key="4">
    <source>
        <dbReference type="ARBA" id="ARBA00022452"/>
    </source>
</evidence>
<evidence type="ECO:0000256" key="6">
    <source>
        <dbReference type="ARBA" id="ARBA00022692"/>
    </source>
</evidence>
<dbReference type="PANTHER" id="PTHR32552:SF82">
    <property type="entry name" value="FCUA PROTEIN"/>
    <property type="match status" value="1"/>
</dbReference>
<evidence type="ECO:0000256" key="15">
    <source>
        <dbReference type="PROSITE-ProRule" id="PRU10143"/>
    </source>
</evidence>
<accession>A0AAQ0V6C9</accession>
<dbReference type="InterPro" id="IPR036942">
    <property type="entry name" value="Beta-barrel_TonB_sf"/>
</dbReference>
<dbReference type="InterPro" id="IPR039426">
    <property type="entry name" value="TonB-dep_rcpt-like"/>
</dbReference>
<keyword evidence="6 14" id="KW-0812">Transmembrane</keyword>